<dbReference type="Gene3D" id="3.90.70.10">
    <property type="entry name" value="Cysteine proteinases"/>
    <property type="match status" value="1"/>
</dbReference>
<evidence type="ECO:0000313" key="5">
    <source>
        <dbReference type="EMBL" id="CAB3375507.1"/>
    </source>
</evidence>
<dbReference type="GO" id="GO:0005829">
    <property type="term" value="C:cytosol"/>
    <property type="evidence" value="ECO:0007669"/>
    <property type="project" value="TreeGrafter"/>
</dbReference>
<dbReference type="AlphaFoldDB" id="A0A8S1D1T0"/>
<dbReference type="InterPro" id="IPR001394">
    <property type="entry name" value="Peptidase_C19_UCH"/>
</dbReference>
<dbReference type="GO" id="GO:0016579">
    <property type="term" value="P:protein deubiquitination"/>
    <property type="evidence" value="ECO:0007669"/>
    <property type="project" value="InterPro"/>
</dbReference>
<evidence type="ECO:0000256" key="2">
    <source>
        <dbReference type="RuleBase" id="RU366025"/>
    </source>
</evidence>
<dbReference type="PROSITE" id="PS00972">
    <property type="entry name" value="USP_1"/>
    <property type="match status" value="1"/>
</dbReference>
<comment type="similarity">
    <text evidence="1 2">Belongs to the peptidase C19 family.</text>
</comment>
<dbReference type="InterPro" id="IPR038765">
    <property type="entry name" value="Papain-like_cys_pep_sf"/>
</dbReference>
<protein>
    <recommendedName>
        <fullName evidence="2">Ubiquitin carboxyl-terminal hydrolase</fullName>
        <ecNumber evidence="2">3.4.19.12</ecNumber>
    </recommendedName>
</protein>
<evidence type="ECO:0000259" key="4">
    <source>
        <dbReference type="PROSITE" id="PS50235"/>
    </source>
</evidence>
<keyword evidence="2" id="KW-0378">Hydrolase</keyword>
<name>A0A8S1D1T0_9INSE</name>
<dbReference type="Proteomes" id="UP000494165">
    <property type="component" value="Unassembled WGS sequence"/>
</dbReference>
<feature type="region of interest" description="Disordered" evidence="3">
    <location>
        <begin position="1"/>
        <end position="48"/>
    </location>
</feature>
<dbReference type="PROSITE" id="PS50235">
    <property type="entry name" value="USP_3"/>
    <property type="match status" value="1"/>
</dbReference>
<evidence type="ECO:0000256" key="3">
    <source>
        <dbReference type="SAM" id="MobiDB-lite"/>
    </source>
</evidence>
<dbReference type="SUPFAM" id="SSF54001">
    <property type="entry name" value="Cysteine proteinases"/>
    <property type="match status" value="1"/>
</dbReference>
<dbReference type="InterPro" id="IPR028889">
    <property type="entry name" value="USP"/>
</dbReference>
<comment type="catalytic activity">
    <reaction evidence="2">
        <text>Thiol-dependent hydrolysis of ester, thioester, amide, peptide and isopeptide bonds formed by the C-terminal Gly of ubiquitin (a 76-residue protein attached to proteins as an intracellular targeting signal).</text>
        <dbReference type="EC" id="3.4.19.12"/>
    </reaction>
</comment>
<sequence>MTTSPYQSPNSGPRAPSMFQARQRSNVFQKTPASASRKPLLDSLTPTHIKLKLPKSTLAKHGSPEPIKKKEISYSSSRGKMLTQLAQNQAPIEKERYYSAPSSLTMLKEDNYVEPHKQLVDNSNLTVTLCSPTKEQLHLRRQLTSSFTAIPCVKNEEYPVAKKAKKEHIVEPHLIGFRNQGATCYMNSVLQALSSLDNFCKDVLEELPMMSSQLCPLQSLLQERLKGNEDKVFICLRELHRRFGLEVNSSFADHNEQQDLDEFLTLYLDTIDTQIHSIQKHLNSTDFSPTLVKRNFSFKEIERRVCTSCQNERVNSQSNFLMRLSLTEEGGKKSIQQLVESAMDSSFDECSYCRNPNAVKTSRKFLRLPRTLMIILMRYNNNCQKLVTPVTINPYLVLDSFLTEDCVPPSYPKTVVAAGVSPRPEVESRAVQTDPDILEIENPDTPETDTEEMKEAINASMHDQDRAIKAEEEEIELAIGRSIADQDPFSRKPAANVVYRLCAVVNHYGESPNSGHYKSDVFRKNTSQWFNYNDMFVENKTTEEVLSGGEDVCYLLVYEFDVELEESNADHEVEQGFTELGEEAKESTNIDEFVNSFVVNEGSSPTNLIKREVNCA</sequence>
<keyword evidence="2" id="KW-0645">Protease</keyword>
<proteinExistence type="inferred from homology"/>
<dbReference type="GO" id="GO:0004843">
    <property type="term" value="F:cysteine-type deubiquitinase activity"/>
    <property type="evidence" value="ECO:0007669"/>
    <property type="project" value="UniProtKB-UniRule"/>
</dbReference>
<dbReference type="Pfam" id="PF00443">
    <property type="entry name" value="UCH"/>
    <property type="match status" value="1"/>
</dbReference>
<dbReference type="GO" id="GO:0005634">
    <property type="term" value="C:nucleus"/>
    <property type="evidence" value="ECO:0007669"/>
    <property type="project" value="TreeGrafter"/>
</dbReference>
<dbReference type="GO" id="GO:0006508">
    <property type="term" value="P:proteolysis"/>
    <property type="evidence" value="ECO:0007669"/>
    <property type="project" value="UniProtKB-KW"/>
</dbReference>
<dbReference type="InterPro" id="IPR050164">
    <property type="entry name" value="Peptidase_C19"/>
</dbReference>
<dbReference type="OrthoDB" id="289038at2759"/>
<evidence type="ECO:0000313" key="6">
    <source>
        <dbReference type="Proteomes" id="UP000494165"/>
    </source>
</evidence>
<feature type="compositionally biased region" description="Polar residues" evidence="3">
    <location>
        <begin position="20"/>
        <end position="34"/>
    </location>
</feature>
<keyword evidence="2" id="KW-0833">Ubl conjugation pathway</keyword>
<dbReference type="PANTHER" id="PTHR24006:SF915">
    <property type="entry name" value="UBIQUITIN CARBOXYL-TERMINAL HYDROLASE-RELATED"/>
    <property type="match status" value="1"/>
</dbReference>
<feature type="compositionally biased region" description="Polar residues" evidence="3">
    <location>
        <begin position="1"/>
        <end position="11"/>
    </location>
</feature>
<feature type="domain" description="USP" evidence="4">
    <location>
        <begin position="175"/>
        <end position="561"/>
    </location>
</feature>
<comment type="caution">
    <text evidence="5">The sequence shown here is derived from an EMBL/GenBank/DDBJ whole genome shotgun (WGS) entry which is preliminary data.</text>
</comment>
<dbReference type="InterPro" id="IPR018200">
    <property type="entry name" value="USP_CS"/>
</dbReference>
<keyword evidence="2" id="KW-0788">Thiol protease</keyword>
<dbReference type="EMBL" id="CADEPI010000113">
    <property type="protein sequence ID" value="CAB3375507.1"/>
    <property type="molecule type" value="Genomic_DNA"/>
</dbReference>
<dbReference type="CDD" id="cd02257">
    <property type="entry name" value="Peptidase_C19"/>
    <property type="match status" value="1"/>
</dbReference>
<evidence type="ECO:0000256" key="1">
    <source>
        <dbReference type="ARBA" id="ARBA00009085"/>
    </source>
</evidence>
<dbReference type="EC" id="3.4.19.12" evidence="2"/>
<dbReference type="GO" id="GO:0000082">
    <property type="term" value="P:G1/S transition of mitotic cell cycle"/>
    <property type="evidence" value="ECO:0007669"/>
    <property type="project" value="TreeGrafter"/>
</dbReference>
<reference evidence="5 6" key="1">
    <citation type="submission" date="2020-04" db="EMBL/GenBank/DDBJ databases">
        <authorList>
            <person name="Alioto T."/>
            <person name="Alioto T."/>
            <person name="Gomez Garrido J."/>
        </authorList>
    </citation>
    <scope>NUCLEOTIDE SEQUENCE [LARGE SCALE GENOMIC DNA]</scope>
</reference>
<organism evidence="5 6">
    <name type="scientific">Cloeon dipterum</name>
    <dbReference type="NCBI Taxonomy" id="197152"/>
    <lineage>
        <taxon>Eukaryota</taxon>
        <taxon>Metazoa</taxon>
        <taxon>Ecdysozoa</taxon>
        <taxon>Arthropoda</taxon>
        <taxon>Hexapoda</taxon>
        <taxon>Insecta</taxon>
        <taxon>Pterygota</taxon>
        <taxon>Palaeoptera</taxon>
        <taxon>Ephemeroptera</taxon>
        <taxon>Pisciforma</taxon>
        <taxon>Baetidae</taxon>
        <taxon>Cloeon</taxon>
    </lineage>
</organism>
<dbReference type="PROSITE" id="PS00973">
    <property type="entry name" value="USP_2"/>
    <property type="match status" value="1"/>
</dbReference>
<accession>A0A8S1D1T0</accession>
<gene>
    <name evidence="5" type="ORF">CLODIP_2_CD07649</name>
</gene>
<dbReference type="PANTHER" id="PTHR24006">
    <property type="entry name" value="UBIQUITIN CARBOXYL-TERMINAL HYDROLASE"/>
    <property type="match status" value="1"/>
</dbReference>
<keyword evidence="6" id="KW-1185">Reference proteome</keyword>